<evidence type="ECO:0000313" key="3">
    <source>
        <dbReference type="EMBL" id="BDG03175.1"/>
    </source>
</evidence>
<accession>A0ABN6MSB8</accession>
<dbReference type="PROSITE" id="PS00785">
    <property type="entry name" value="5_NUCLEOTIDASE_1"/>
    <property type="match status" value="1"/>
</dbReference>
<dbReference type="EMBL" id="AP025591">
    <property type="protein sequence ID" value="BDG03175.1"/>
    <property type="molecule type" value="Genomic_DNA"/>
</dbReference>
<proteinExistence type="inferred from homology"/>
<keyword evidence="1" id="KW-0378">Hydrolase</keyword>
<sequence>MQRRITGASRAALVVLAALSIAAGKTDEKTHRLRVLATTDEHSHLFAIAPEVDDFPLPSTAGIGALKGGVARRATVLAAARADRNVDTVTLSNGDFSQGTLASTAFAVASFDLVIMKLLGYDAVALGNHEFDLGPYGLALSLQAAAANGGRPPIVAANLFFSEGGADAALAALTGGIGSGKPITSGTVVTTSSGLKVGVVGAIGPSAAFDATPTAAPVTFTGGADPRDVPAAVAAIAGVVQPVIDALRKDQGVDAIILLAHAGASGSATHPTEGDLLVGALRGVDLMVAGHSHAQPDRLLVATDADGRAVPIVQPGPFGNEIAQIELVIRPGKRPALADDGDVPLYLPVDDRVVPTEDPVIRGTLDGVIAAIENGFVAPTLSLIEGAPVVFDPAHVGGLYYRSLGHTTFDVLGDSVDGETNVLNLDTDALRAVANALGQPAPVALQAAGAVFGDIVRGRTGTLAFADLYRVLPLGVDPADGSPGYPVVRLHLRAADLFGALEQTLQFARVNNDFYLSPSGLAVTYDATRPPFSPASPGSGWITHLALVDAASETVLFDADGGWRVNPFTTLVPIVTTYQVAAFASSFGIVPRDANGDPVSLSSAVLRWPVAGAPAVKDHQAFARYVRTRCLQNGGELPSEYDAAMPQGAVPRRVLCTGTACP</sequence>
<evidence type="ECO:0000313" key="4">
    <source>
        <dbReference type="Proteomes" id="UP001162891"/>
    </source>
</evidence>
<dbReference type="RefSeq" id="WP_248360946.1">
    <property type="nucleotide sequence ID" value="NZ_AP025591.1"/>
</dbReference>
<dbReference type="Pfam" id="PF02872">
    <property type="entry name" value="5_nucleotid_C"/>
    <property type="match status" value="1"/>
</dbReference>
<protein>
    <recommendedName>
        <fullName evidence="2">5'-Nucleotidase C-terminal domain-containing protein</fullName>
    </recommendedName>
</protein>
<name>A0ABN6MSB8_9BACT</name>
<keyword evidence="1" id="KW-0732">Signal</keyword>
<dbReference type="InterPro" id="IPR008334">
    <property type="entry name" value="5'-Nucleotdase_C"/>
</dbReference>
<evidence type="ECO:0000256" key="1">
    <source>
        <dbReference type="RuleBase" id="RU362119"/>
    </source>
</evidence>
<dbReference type="InterPro" id="IPR006179">
    <property type="entry name" value="5_nucleotidase/apyrase"/>
</dbReference>
<feature type="domain" description="5'-Nucleotidase C-terminal" evidence="2">
    <location>
        <begin position="416"/>
        <end position="539"/>
    </location>
</feature>
<dbReference type="PROSITE" id="PS00786">
    <property type="entry name" value="5_NUCLEOTIDASE_2"/>
    <property type="match status" value="1"/>
</dbReference>
<dbReference type="InterPro" id="IPR029052">
    <property type="entry name" value="Metallo-depent_PP-like"/>
</dbReference>
<comment type="similarity">
    <text evidence="1">Belongs to the 5'-nucleotidase family.</text>
</comment>
<dbReference type="PANTHER" id="PTHR11575:SF24">
    <property type="entry name" value="5'-NUCLEOTIDASE"/>
    <property type="match status" value="1"/>
</dbReference>
<dbReference type="SUPFAM" id="SSF56300">
    <property type="entry name" value="Metallo-dependent phosphatases"/>
    <property type="match status" value="1"/>
</dbReference>
<dbReference type="InterPro" id="IPR006146">
    <property type="entry name" value="5'-Nucleotdase_CS"/>
</dbReference>
<dbReference type="Gene3D" id="3.60.21.10">
    <property type="match status" value="1"/>
</dbReference>
<dbReference type="Gene3D" id="3.90.780.10">
    <property type="entry name" value="5'-Nucleotidase, C-terminal domain"/>
    <property type="match status" value="1"/>
</dbReference>
<feature type="chain" id="PRO_5044951404" description="5'-Nucleotidase C-terminal domain-containing protein" evidence="1">
    <location>
        <begin position="23"/>
        <end position="662"/>
    </location>
</feature>
<dbReference type="SUPFAM" id="SSF55816">
    <property type="entry name" value="5'-nucleotidase (syn. UDP-sugar hydrolase), C-terminal domain"/>
    <property type="match status" value="1"/>
</dbReference>
<keyword evidence="1" id="KW-0547">Nucleotide-binding</keyword>
<evidence type="ECO:0000259" key="2">
    <source>
        <dbReference type="Pfam" id="PF02872"/>
    </source>
</evidence>
<gene>
    <name evidence="3" type="ORF">AMOR_21710</name>
</gene>
<dbReference type="PRINTS" id="PR01607">
    <property type="entry name" value="APYRASEFAMLY"/>
</dbReference>
<feature type="signal peptide" evidence="1">
    <location>
        <begin position="1"/>
        <end position="22"/>
    </location>
</feature>
<dbReference type="PANTHER" id="PTHR11575">
    <property type="entry name" value="5'-NUCLEOTIDASE-RELATED"/>
    <property type="match status" value="1"/>
</dbReference>
<organism evidence="3 4">
    <name type="scientific">Anaeromyxobacter oryzae</name>
    <dbReference type="NCBI Taxonomy" id="2918170"/>
    <lineage>
        <taxon>Bacteria</taxon>
        <taxon>Pseudomonadati</taxon>
        <taxon>Myxococcota</taxon>
        <taxon>Myxococcia</taxon>
        <taxon>Myxococcales</taxon>
        <taxon>Cystobacterineae</taxon>
        <taxon>Anaeromyxobacteraceae</taxon>
        <taxon>Anaeromyxobacter</taxon>
    </lineage>
</organism>
<reference evidence="4" key="1">
    <citation type="journal article" date="2022" name="Int. J. Syst. Evol. Microbiol.">
        <title>Anaeromyxobacter oryzae sp. nov., Anaeromyxobacter diazotrophicus sp. nov. and Anaeromyxobacter paludicola sp. nov., isolated from paddy soils.</title>
        <authorList>
            <person name="Itoh H."/>
            <person name="Xu Z."/>
            <person name="Mise K."/>
            <person name="Masuda Y."/>
            <person name="Ushijima N."/>
            <person name="Hayakawa C."/>
            <person name="Shiratori Y."/>
            <person name="Senoo K."/>
        </authorList>
    </citation>
    <scope>NUCLEOTIDE SEQUENCE [LARGE SCALE GENOMIC DNA]</scope>
    <source>
        <strain evidence="4">Red232</strain>
    </source>
</reference>
<dbReference type="Proteomes" id="UP001162891">
    <property type="component" value="Chromosome"/>
</dbReference>
<keyword evidence="4" id="KW-1185">Reference proteome</keyword>
<dbReference type="InterPro" id="IPR036907">
    <property type="entry name" value="5'-Nucleotdase_C_sf"/>
</dbReference>